<dbReference type="GO" id="GO:0005635">
    <property type="term" value="C:nuclear envelope"/>
    <property type="evidence" value="ECO:0007669"/>
    <property type="project" value="UniProtKB-SubCell"/>
</dbReference>
<dbReference type="AlphaFoldDB" id="A0A6P4Z9E6"/>
<dbReference type="SUPFAM" id="SSF48371">
    <property type="entry name" value="ARM repeat"/>
    <property type="match status" value="1"/>
</dbReference>
<evidence type="ECO:0000256" key="9">
    <source>
        <dbReference type="ARBA" id="ARBA00060097"/>
    </source>
</evidence>
<keyword evidence="5" id="KW-0597">Phosphoprotein</keyword>
<dbReference type="Pfam" id="PF24139">
    <property type="entry name" value="TPR_TNPO3_IPO13_4th"/>
    <property type="match status" value="1"/>
</dbReference>
<evidence type="ECO:0000256" key="10">
    <source>
        <dbReference type="ARBA" id="ARBA00063116"/>
    </source>
</evidence>
<dbReference type="PANTHER" id="PTHR12363:SF42">
    <property type="entry name" value="TRANSPORTIN-3"/>
    <property type="match status" value="1"/>
</dbReference>
<comment type="subcellular location">
    <subcellularLocation>
        <location evidence="2">Cytoplasm</location>
    </subcellularLocation>
    <subcellularLocation>
        <location evidence="1">Nucleus envelope</location>
    </subcellularLocation>
</comment>
<keyword evidence="7" id="KW-0007">Acetylation</keyword>
<comment type="function">
    <text evidence="9">Importin, which transports target proteins into the nucleus. Specifically mediates the nuclear import of splicing factor serine/arginine (SR) proteins, such as RBM4, SFRS1 and SFRS2, by recognizing phosphorylated SR domains. Also mediates the nuclear import of serine/arginine (SR) protein CPSF6, independently of CPSF6 phosphorylation. The nuclear import process is regulated by the small GTPase Ran that partitions between cytoplasm and nucleus in the predominantly GDP- and GTP-bound form, respectively. Importin associates with target cargo proteins in the cytoplasm, and the competitive binding of GTP-bound Ran induces the release of cargos in the nucleus.</text>
</comment>
<dbReference type="KEGG" id="bbel:109480271"/>
<dbReference type="InterPro" id="IPR016024">
    <property type="entry name" value="ARM-type_fold"/>
</dbReference>
<evidence type="ECO:0000256" key="4">
    <source>
        <dbReference type="ARBA" id="ARBA00022490"/>
    </source>
</evidence>
<dbReference type="GeneID" id="109480271"/>
<dbReference type="GO" id="GO:0005737">
    <property type="term" value="C:cytoplasm"/>
    <property type="evidence" value="ECO:0007669"/>
    <property type="project" value="UniProtKB-SubCell"/>
</dbReference>
<keyword evidence="13" id="KW-1185">Reference proteome</keyword>
<evidence type="ECO:0000313" key="13">
    <source>
        <dbReference type="Proteomes" id="UP000515135"/>
    </source>
</evidence>
<evidence type="ECO:0000256" key="8">
    <source>
        <dbReference type="ARBA" id="ARBA00023242"/>
    </source>
</evidence>
<gene>
    <name evidence="14" type="primary">LOC109480271</name>
</gene>
<evidence type="ECO:0000256" key="6">
    <source>
        <dbReference type="ARBA" id="ARBA00022927"/>
    </source>
</evidence>
<dbReference type="InterPro" id="IPR013598">
    <property type="entry name" value="Exportin-1/Importin-b-like"/>
</dbReference>
<dbReference type="InterPro" id="IPR051345">
    <property type="entry name" value="Importin_beta-like_NTR"/>
</dbReference>
<dbReference type="InterPro" id="IPR058537">
    <property type="entry name" value="TPR_TNPO3_IPO13_4th"/>
</dbReference>
<evidence type="ECO:0000256" key="11">
    <source>
        <dbReference type="ARBA" id="ARBA00067328"/>
    </source>
</evidence>
<dbReference type="GO" id="GO:0031267">
    <property type="term" value="F:small GTPase binding"/>
    <property type="evidence" value="ECO:0007669"/>
    <property type="project" value="InterPro"/>
</dbReference>
<dbReference type="Pfam" id="PF24140">
    <property type="entry name" value="TPR_TNPO3_IPO13_3rd"/>
    <property type="match status" value="1"/>
</dbReference>
<evidence type="ECO:0000313" key="14">
    <source>
        <dbReference type="RefSeq" id="XP_019637980.1"/>
    </source>
</evidence>
<keyword evidence="8" id="KW-0539">Nucleus</keyword>
<dbReference type="InterPro" id="IPR011989">
    <property type="entry name" value="ARM-like"/>
</dbReference>
<reference evidence="14" key="1">
    <citation type="submission" date="2025-08" db="UniProtKB">
        <authorList>
            <consortium name="RefSeq"/>
        </authorList>
    </citation>
    <scope>IDENTIFICATION</scope>
    <source>
        <tissue evidence="14">Gonad</tissue>
    </source>
</reference>
<evidence type="ECO:0000256" key="2">
    <source>
        <dbReference type="ARBA" id="ARBA00004496"/>
    </source>
</evidence>
<evidence type="ECO:0000256" key="1">
    <source>
        <dbReference type="ARBA" id="ARBA00004259"/>
    </source>
</evidence>
<evidence type="ECO:0000256" key="3">
    <source>
        <dbReference type="ARBA" id="ARBA00022448"/>
    </source>
</evidence>
<proteinExistence type="predicted"/>
<evidence type="ECO:0000259" key="12">
    <source>
        <dbReference type="SMART" id="SM00913"/>
    </source>
</evidence>
<dbReference type="Gene3D" id="1.25.10.10">
    <property type="entry name" value="Leucine-rich Repeat Variant"/>
    <property type="match status" value="1"/>
</dbReference>
<dbReference type="InterPro" id="IPR057941">
    <property type="entry name" value="TPR_TNPO3_IPO13_2nd"/>
</dbReference>
<keyword evidence="6" id="KW-0653">Protein transport</keyword>
<dbReference type="FunFam" id="1.25.10.10:FF:000079">
    <property type="entry name" value="transportin-3 isoform X1"/>
    <property type="match status" value="1"/>
</dbReference>
<evidence type="ECO:0000256" key="7">
    <source>
        <dbReference type="ARBA" id="ARBA00022990"/>
    </source>
</evidence>
<evidence type="ECO:0000256" key="5">
    <source>
        <dbReference type="ARBA" id="ARBA00022553"/>
    </source>
</evidence>
<dbReference type="GO" id="GO:0006606">
    <property type="term" value="P:protein import into nucleus"/>
    <property type="evidence" value="ECO:0007669"/>
    <property type="project" value="TreeGrafter"/>
</dbReference>
<dbReference type="Pfam" id="PF03810">
    <property type="entry name" value="IBN_N"/>
    <property type="match status" value="1"/>
</dbReference>
<organism evidence="13 14">
    <name type="scientific">Branchiostoma belcheri</name>
    <name type="common">Amphioxus</name>
    <dbReference type="NCBI Taxonomy" id="7741"/>
    <lineage>
        <taxon>Eukaryota</taxon>
        <taxon>Metazoa</taxon>
        <taxon>Chordata</taxon>
        <taxon>Cephalochordata</taxon>
        <taxon>Leptocardii</taxon>
        <taxon>Amphioxiformes</taxon>
        <taxon>Branchiostomatidae</taxon>
        <taxon>Branchiostoma</taxon>
    </lineage>
</organism>
<dbReference type="PANTHER" id="PTHR12363">
    <property type="entry name" value="TRANSPORTIN 3 AND IMPORTIN 13"/>
    <property type="match status" value="1"/>
</dbReference>
<keyword evidence="4" id="KW-0963">Cytoplasm</keyword>
<feature type="domain" description="Importin N-terminal" evidence="12">
    <location>
        <begin position="29"/>
        <end position="95"/>
    </location>
</feature>
<dbReference type="RefSeq" id="XP_019637980.1">
    <property type="nucleotide sequence ID" value="XM_019782421.1"/>
</dbReference>
<dbReference type="SMART" id="SM00913">
    <property type="entry name" value="IBN_N"/>
    <property type="match status" value="1"/>
</dbReference>
<dbReference type="Pfam" id="PF24138">
    <property type="entry name" value="TPR_TNPO3_IPO13_2nd"/>
    <property type="match status" value="1"/>
</dbReference>
<keyword evidence="3" id="KW-0813">Transport</keyword>
<name>A0A6P4Z9E6_BRABE</name>
<dbReference type="InterPro" id="IPR057942">
    <property type="entry name" value="TPR_TNPO3_IPO13_3rd"/>
</dbReference>
<protein>
    <recommendedName>
        <fullName evidence="11">Transportin-3</fullName>
    </recommendedName>
</protein>
<dbReference type="Proteomes" id="UP000515135">
    <property type="component" value="Unplaced"/>
</dbReference>
<dbReference type="InterPro" id="IPR001494">
    <property type="entry name" value="Importin-beta_N"/>
</dbReference>
<sequence length="944" mass="105425">MDSAPSTETVVQAIQTLYHNPDPACKERASAWLGELQRSVFAWEVADQLLRNGQDLETSYFAAQTMRTKIQYAFHELPQSAHQSLKESLLNHAQNLVSNASPVIITQLALALADLALQVAGWKCPAKELIEKFGNTVGNLPFLLEVLTVLPEEVSSIVIHVNSRSLRLGANRRGEVIEELAESCDLVIQLLIACTQSCAADSRVQAKVYRCLGSWFNLGVIQGEAVATSQLLNAPFQAMHNPDTVSSVHEAACDCICSALYVAEDITRYESLANCLFQGVISLSEPYHVSVAQEDIDKSLNYCRVFTELAESFLELMMAAPGQGLGDLRILDLLLACVGHCQYEVAEITFNFWYRLSEVLYKRDSTNLNTIFKPYFQRLINSLSTHCQMDEDHEGIPDETDDFADFRIRVSELIKDVVFIVGSINVFTQLFRNLAETPNTTWDVTEAHMYVMSAVAKNLMPFCVPSCSDEGEVVPQVLQAVLNLPQDAHIAVRYTGTQLVGELCEWIDRHPDTLDSVLNFLLAGLQHPKLGSVSATSLQNICAACREQMARHFKGLLQIVEALDNLHISNEAAVGLLKGISLILTKMPHDQLAVGLRALCQIQANRLSQLIVQNESVKEGTKTDPTIFLDRLASIFSLFQYRHTAPEVQNGQIHPCQQVVQEVWPVLSDTCNKYQADIRIVERCCRCIRFAVRCVGKQSAGLLQPLVTQMVNVYQVHQHSCFLYLGSILVDEYGMEEGCRTGLLDMLKAFCGPTFQLLKTGGLRNHPDTIDDLFRLCARFVQRCPLVILHSEMIDAILECAMAASTLDHRDANASVMKFLRDLVHTAIANDCDEDYQVRRDMVDKLMVVRGPQLTQSLMSATVFYLPSYMLPDVADVVFELMRYNRASFCVWLEHALKALPTETTGGAVNATHKQLTDFHKQITSAEEVKTVSSALRDFSRLYR</sequence>
<accession>A0A6P4Z9E6</accession>
<dbReference type="Pfam" id="PF08389">
    <property type="entry name" value="Xpo1"/>
    <property type="match status" value="1"/>
</dbReference>
<comment type="subunit">
    <text evidence="10">Interacts with (GTP-bound) Ran. Interacts with (phosphorylated) SFRS1 and SFRS2; leading to their nuclear import. Interacts with NUP62. Interacts with RBM4. Interacts with CPSF6, promoting its nuclear import.</text>
</comment>
<dbReference type="OrthoDB" id="435593at2759"/>